<proteinExistence type="inferred from homology"/>
<keyword evidence="12" id="KW-0961">Cell wall biogenesis/degradation</keyword>
<evidence type="ECO:0000256" key="6">
    <source>
        <dbReference type="ARBA" id="ARBA00022676"/>
    </source>
</evidence>
<dbReference type="OrthoDB" id="9766909at2"/>
<evidence type="ECO:0000256" key="12">
    <source>
        <dbReference type="ARBA" id="ARBA00023316"/>
    </source>
</evidence>
<feature type="region of interest" description="Disordered" evidence="15">
    <location>
        <begin position="26"/>
        <end position="77"/>
    </location>
</feature>
<comment type="catalytic activity">
    <reaction evidence="13">
        <text>Preferential cleavage: (Ac)2-L-Lys-D-Ala-|-D-Ala. Also transpeptidation of peptidyl-alanyl moieties that are N-acyl substituents of D-alanine.</text>
        <dbReference type="EC" id="3.4.16.4"/>
    </reaction>
</comment>
<evidence type="ECO:0000256" key="11">
    <source>
        <dbReference type="ARBA" id="ARBA00023268"/>
    </source>
</evidence>
<dbReference type="SUPFAM" id="SSF56601">
    <property type="entry name" value="beta-lactamase/transpeptidase-like"/>
    <property type="match status" value="1"/>
</dbReference>
<dbReference type="AlphaFoldDB" id="A0A560M0I4"/>
<keyword evidence="16" id="KW-0812">Transmembrane</keyword>
<comment type="similarity">
    <text evidence="2">In the C-terminal section; belongs to the transpeptidase family.</text>
</comment>
<feature type="transmembrane region" description="Helical" evidence="16">
    <location>
        <begin position="86"/>
        <end position="110"/>
    </location>
</feature>
<evidence type="ECO:0000313" key="20">
    <source>
        <dbReference type="Proteomes" id="UP000321304"/>
    </source>
</evidence>
<evidence type="ECO:0000256" key="16">
    <source>
        <dbReference type="SAM" id="Phobius"/>
    </source>
</evidence>
<keyword evidence="7" id="KW-0808">Transferase</keyword>
<evidence type="ECO:0000256" key="2">
    <source>
        <dbReference type="ARBA" id="ARBA00007090"/>
    </source>
</evidence>
<dbReference type="STRING" id="1755647.AS156_38795"/>
<evidence type="ECO:0000256" key="13">
    <source>
        <dbReference type="ARBA" id="ARBA00034000"/>
    </source>
</evidence>
<dbReference type="InterPro" id="IPR050396">
    <property type="entry name" value="Glycosyltr_51/Transpeptidase"/>
</dbReference>
<evidence type="ECO:0000313" key="19">
    <source>
        <dbReference type="EMBL" id="TWC01167.1"/>
    </source>
</evidence>
<dbReference type="FunFam" id="1.10.3810.10:FF:000001">
    <property type="entry name" value="Penicillin-binding protein 1A"/>
    <property type="match status" value="1"/>
</dbReference>
<evidence type="ECO:0000256" key="14">
    <source>
        <dbReference type="ARBA" id="ARBA00049902"/>
    </source>
</evidence>
<evidence type="ECO:0000256" key="8">
    <source>
        <dbReference type="ARBA" id="ARBA00022801"/>
    </source>
</evidence>
<gene>
    <name evidence="19" type="ORF">FBZ93_104444</name>
</gene>
<dbReference type="GO" id="GO:0008955">
    <property type="term" value="F:peptidoglycan glycosyltransferase activity"/>
    <property type="evidence" value="ECO:0007669"/>
    <property type="project" value="UniProtKB-EC"/>
</dbReference>
<keyword evidence="20" id="KW-1185">Reference proteome</keyword>
<dbReference type="InterPro" id="IPR001264">
    <property type="entry name" value="Glyco_trans_51"/>
</dbReference>
<accession>A0A560M0I4</accession>
<keyword evidence="10" id="KW-0573">Peptidoglycan synthesis</keyword>
<comment type="similarity">
    <text evidence="3">In the N-terminal section; belongs to the glycosyltransferase 51 family.</text>
</comment>
<dbReference type="EMBL" id="VITY01000004">
    <property type="protein sequence ID" value="TWC01167.1"/>
    <property type="molecule type" value="Genomic_DNA"/>
</dbReference>
<protein>
    <submittedName>
        <fullName evidence="19">Penicillin-binding protein 1A</fullName>
    </submittedName>
</protein>
<name>A0A560M0I4_9BRAD</name>
<keyword evidence="4" id="KW-0121">Carboxypeptidase</keyword>
<evidence type="ECO:0000256" key="9">
    <source>
        <dbReference type="ARBA" id="ARBA00022960"/>
    </source>
</evidence>
<dbReference type="GO" id="GO:0008360">
    <property type="term" value="P:regulation of cell shape"/>
    <property type="evidence" value="ECO:0007669"/>
    <property type="project" value="UniProtKB-KW"/>
</dbReference>
<dbReference type="GO" id="GO:0030288">
    <property type="term" value="C:outer membrane-bounded periplasmic space"/>
    <property type="evidence" value="ECO:0007669"/>
    <property type="project" value="TreeGrafter"/>
</dbReference>
<comment type="catalytic activity">
    <reaction evidence="14">
        <text>[GlcNAc-(1-&gt;4)-Mur2Ac(oyl-L-Ala-gamma-D-Glu-L-Lys-D-Ala-D-Ala)](n)-di-trans,octa-cis-undecaprenyl diphosphate + beta-D-GlcNAc-(1-&gt;4)-Mur2Ac(oyl-L-Ala-gamma-D-Glu-L-Lys-D-Ala-D-Ala)-di-trans,octa-cis-undecaprenyl diphosphate = [GlcNAc-(1-&gt;4)-Mur2Ac(oyl-L-Ala-gamma-D-Glu-L-Lys-D-Ala-D-Ala)](n+1)-di-trans,octa-cis-undecaprenyl diphosphate + di-trans,octa-cis-undecaprenyl diphosphate + H(+)</text>
        <dbReference type="Rhea" id="RHEA:23708"/>
        <dbReference type="Rhea" id="RHEA-COMP:9602"/>
        <dbReference type="Rhea" id="RHEA-COMP:9603"/>
        <dbReference type="ChEBI" id="CHEBI:15378"/>
        <dbReference type="ChEBI" id="CHEBI:58405"/>
        <dbReference type="ChEBI" id="CHEBI:60033"/>
        <dbReference type="ChEBI" id="CHEBI:78435"/>
        <dbReference type="EC" id="2.4.99.28"/>
    </reaction>
</comment>
<comment type="pathway">
    <text evidence="1">Cell wall biogenesis; peptidoglycan biosynthesis.</text>
</comment>
<dbReference type="Proteomes" id="UP000321304">
    <property type="component" value="Unassembled WGS sequence"/>
</dbReference>
<dbReference type="InterPro" id="IPR012338">
    <property type="entry name" value="Beta-lactam/transpept-like"/>
</dbReference>
<feature type="compositionally biased region" description="Pro residues" evidence="15">
    <location>
        <begin position="722"/>
        <end position="738"/>
    </location>
</feature>
<sequence>MAWGRKKGGGRKEPLFGLPAALADLRLSPSDRIPGGGDDEKPAKSKPKTSERNADKSSDSGSERPRPSRSGSKRRSKSRGFGIGRLFYWTAVLGLWAGIAVIGVVVWVGAHLPPIQSLEIPKRPPTIQIVGIDGSVLAQRGEMAGANIALKDLPPYLPKAFIAIEDRRFYSHFGVDPVGILRAAVTNVLHRGVSQGGSTLTQQLAKNLFLTQERTMQRKLQEAELALWLERKHSKNEILELYLNRVYFGSGAYGVEAAAQRYFGKSAKNVTLPEAAMLAGLVKSPSRLAPNRNPEGAEQRAQVVLAAMADAKFITEAQAKASIGQPSIAVKPAGAGTVNYVADWIGEVLDDLVGQIDQDIIVQTTIDPKLQAVAEAAVIDELAAKSVKFNVSQGALVAMTPDGAVRAMVGGRNYSESQYNRAVTAKRQPGSSFKPFVYLTAVEAGLTPDTIRTDAPLDIKGWKPENYTHEYFGSVTLTQALAMSLNTVAVRLGVEVGARNVVRTAHRLGISSKLEPNVSIALGTSEVSVLELVGAYAPFANGGYAVSPHVVTRIKTSSGKLLYDRPVDPPNQVIEPRYDAMMNSMMRETLISGTARKAEIPGWTAAGKTGTSQDYRDAWFIGYTAKLVTGVWLGNDDNSPTKKATGGGLPVEVWTRFMKAAHQGVPVAAIPNSQGSWAPANLMQISSQISAPSAPAAPMQIQPPMQAPPPAPVPSGGGYYRQPPPTPARASAPPPNPNARPEAAAGLDGWLADRLFR</sequence>
<dbReference type="Pfam" id="PF00905">
    <property type="entry name" value="Transpeptidase"/>
    <property type="match status" value="1"/>
</dbReference>
<dbReference type="GO" id="GO:0008658">
    <property type="term" value="F:penicillin binding"/>
    <property type="evidence" value="ECO:0007669"/>
    <property type="project" value="InterPro"/>
</dbReference>
<dbReference type="Gene3D" id="1.10.3810.10">
    <property type="entry name" value="Biosynthetic peptidoglycan transglycosylase-like"/>
    <property type="match status" value="1"/>
</dbReference>
<evidence type="ECO:0000256" key="15">
    <source>
        <dbReference type="SAM" id="MobiDB-lite"/>
    </source>
</evidence>
<dbReference type="FunFam" id="3.40.710.10:FF:000028">
    <property type="entry name" value="Penicillin-binding protein 1A"/>
    <property type="match status" value="1"/>
</dbReference>
<feature type="domain" description="Penicillin-binding protein transpeptidase" evidence="17">
    <location>
        <begin position="394"/>
        <end position="626"/>
    </location>
</feature>
<evidence type="ECO:0000256" key="4">
    <source>
        <dbReference type="ARBA" id="ARBA00022645"/>
    </source>
</evidence>
<dbReference type="InterPro" id="IPR023346">
    <property type="entry name" value="Lysozyme-like_dom_sf"/>
</dbReference>
<dbReference type="RefSeq" id="WP_146986415.1">
    <property type="nucleotide sequence ID" value="NZ_VITY01000004.1"/>
</dbReference>
<dbReference type="InterPro" id="IPR001460">
    <property type="entry name" value="PCN-bd_Tpept"/>
</dbReference>
<dbReference type="PANTHER" id="PTHR32282:SF33">
    <property type="entry name" value="PEPTIDOGLYCAN GLYCOSYLTRANSFERASE"/>
    <property type="match status" value="1"/>
</dbReference>
<feature type="region of interest" description="Disordered" evidence="15">
    <location>
        <begin position="691"/>
        <end position="749"/>
    </location>
</feature>
<dbReference type="GO" id="GO:0071555">
    <property type="term" value="P:cell wall organization"/>
    <property type="evidence" value="ECO:0007669"/>
    <property type="project" value="UniProtKB-KW"/>
</dbReference>
<evidence type="ECO:0000256" key="7">
    <source>
        <dbReference type="ARBA" id="ARBA00022679"/>
    </source>
</evidence>
<keyword evidence="16" id="KW-1133">Transmembrane helix</keyword>
<dbReference type="SUPFAM" id="SSF53955">
    <property type="entry name" value="Lysozyme-like"/>
    <property type="match status" value="1"/>
</dbReference>
<evidence type="ECO:0000256" key="10">
    <source>
        <dbReference type="ARBA" id="ARBA00022984"/>
    </source>
</evidence>
<comment type="caution">
    <text evidence="19">The sequence shown here is derived from an EMBL/GenBank/DDBJ whole genome shotgun (WGS) entry which is preliminary data.</text>
</comment>
<dbReference type="PANTHER" id="PTHR32282">
    <property type="entry name" value="BINDING PROTEIN TRANSPEPTIDASE, PUTATIVE-RELATED"/>
    <property type="match status" value="1"/>
</dbReference>
<dbReference type="InterPro" id="IPR036950">
    <property type="entry name" value="PBP_transglycosylase"/>
</dbReference>
<dbReference type="GO" id="GO:0006508">
    <property type="term" value="P:proteolysis"/>
    <property type="evidence" value="ECO:0007669"/>
    <property type="project" value="UniProtKB-KW"/>
</dbReference>
<dbReference type="NCBIfam" id="TIGR02074">
    <property type="entry name" value="PBP_1a_fam"/>
    <property type="match status" value="1"/>
</dbReference>
<dbReference type="GO" id="GO:0009252">
    <property type="term" value="P:peptidoglycan biosynthetic process"/>
    <property type="evidence" value="ECO:0007669"/>
    <property type="project" value="UniProtKB-UniPathway"/>
</dbReference>
<keyword evidence="5" id="KW-0645">Protease</keyword>
<keyword evidence="11" id="KW-0511">Multifunctional enzyme</keyword>
<evidence type="ECO:0000256" key="5">
    <source>
        <dbReference type="ARBA" id="ARBA00022670"/>
    </source>
</evidence>
<dbReference type="GO" id="GO:0009002">
    <property type="term" value="F:serine-type D-Ala-D-Ala carboxypeptidase activity"/>
    <property type="evidence" value="ECO:0007669"/>
    <property type="project" value="UniProtKB-EC"/>
</dbReference>
<dbReference type="Gene3D" id="3.40.710.10">
    <property type="entry name" value="DD-peptidase/beta-lactamase superfamily"/>
    <property type="match status" value="1"/>
</dbReference>
<keyword evidence="8" id="KW-0378">Hydrolase</keyword>
<reference evidence="19 20" key="1">
    <citation type="submission" date="2019-06" db="EMBL/GenBank/DDBJ databases">
        <title>Genomic Encyclopedia of Type Strains, Phase IV (KMG-V): Genome sequencing to study the core and pangenomes of soil and plant-associated prokaryotes.</title>
        <authorList>
            <person name="Whitman W."/>
        </authorList>
    </citation>
    <scope>NUCLEOTIDE SEQUENCE [LARGE SCALE GENOMIC DNA]</scope>
    <source>
        <strain evidence="19 20">BR 10355</strain>
    </source>
</reference>
<organism evidence="19 20">
    <name type="scientific">Bradyrhizobium macuxiense</name>
    <dbReference type="NCBI Taxonomy" id="1755647"/>
    <lineage>
        <taxon>Bacteria</taxon>
        <taxon>Pseudomonadati</taxon>
        <taxon>Pseudomonadota</taxon>
        <taxon>Alphaproteobacteria</taxon>
        <taxon>Hyphomicrobiales</taxon>
        <taxon>Nitrobacteraceae</taxon>
        <taxon>Bradyrhizobium</taxon>
    </lineage>
</organism>
<feature type="domain" description="Glycosyl transferase family 51" evidence="18">
    <location>
        <begin position="142"/>
        <end position="308"/>
    </location>
</feature>
<keyword evidence="9" id="KW-0133">Cell shape</keyword>
<keyword evidence="16" id="KW-0472">Membrane</keyword>
<evidence type="ECO:0000259" key="18">
    <source>
        <dbReference type="Pfam" id="PF00912"/>
    </source>
</evidence>
<feature type="compositionally biased region" description="Low complexity" evidence="15">
    <location>
        <begin position="691"/>
        <end position="704"/>
    </location>
</feature>
<evidence type="ECO:0000259" key="17">
    <source>
        <dbReference type="Pfam" id="PF00905"/>
    </source>
</evidence>
<dbReference type="Pfam" id="PF00912">
    <property type="entry name" value="Transgly"/>
    <property type="match status" value="1"/>
</dbReference>
<keyword evidence="6" id="KW-0328">Glycosyltransferase</keyword>
<feature type="compositionally biased region" description="Basic and acidic residues" evidence="15">
    <location>
        <begin position="38"/>
        <end position="66"/>
    </location>
</feature>
<dbReference type="UniPathway" id="UPA00219"/>
<evidence type="ECO:0000256" key="3">
    <source>
        <dbReference type="ARBA" id="ARBA00007739"/>
    </source>
</evidence>
<evidence type="ECO:0000256" key="1">
    <source>
        <dbReference type="ARBA" id="ARBA00004752"/>
    </source>
</evidence>